<comment type="caution">
    <text evidence="8">The sequence shown here is derived from an EMBL/GenBank/DDBJ whole genome shotgun (WGS) entry which is preliminary data.</text>
</comment>
<evidence type="ECO:0000256" key="2">
    <source>
        <dbReference type="ARBA" id="ARBA00022679"/>
    </source>
</evidence>
<dbReference type="Pfam" id="PF00145">
    <property type="entry name" value="DNA_methylase"/>
    <property type="match status" value="1"/>
</dbReference>
<feature type="active site" evidence="6">
    <location>
        <position position="75"/>
    </location>
</feature>
<evidence type="ECO:0000256" key="1">
    <source>
        <dbReference type="ARBA" id="ARBA00022603"/>
    </source>
</evidence>
<dbReference type="InterPro" id="IPR018117">
    <property type="entry name" value="C5_DNA_meth_AS"/>
</dbReference>
<dbReference type="AlphaFoldDB" id="A0A2A3MNA7"/>
<sequence>MDYGSVCSGIESVSVAVHPLGWTPAWFSEIEPFPSAVLAHRFPEVPNHGDMTLLPAKVLTGAIQAPSLLVGGTPCQAFSVAGMRAGLEDPRGKLTIKFVELADAIDHVRTARGDDECVVWWENVPGVLSDKGNAFGCFLGALVGESSALQPSGGRWTDAGCVYGPERTAAWRVLDAQYFGLAQRRRRVFVVASARRGFDPAAVLFESEGLRRDTPPRRGEGQDIAGSVTASLGRRGGTPDCGSTPGQLQPVTCMAHGQGGRDSRGQKPDADLQP</sequence>
<dbReference type="EMBL" id="NTMR01000002">
    <property type="protein sequence ID" value="PBK06272.1"/>
    <property type="molecule type" value="Genomic_DNA"/>
</dbReference>
<dbReference type="Gene3D" id="3.40.50.150">
    <property type="entry name" value="Vaccinia Virus protein VP39"/>
    <property type="match status" value="1"/>
</dbReference>
<evidence type="ECO:0000313" key="9">
    <source>
        <dbReference type="Proteomes" id="UP000242313"/>
    </source>
</evidence>
<dbReference type="Proteomes" id="UP000242313">
    <property type="component" value="Unassembled WGS sequence"/>
</dbReference>
<evidence type="ECO:0000256" key="7">
    <source>
        <dbReference type="SAM" id="MobiDB-lite"/>
    </source>
</evidence>
<comment type="similarity">
    <text evidence="6">Belongs to the class I-like SAM-binding methyltransferase superfamily. C5-methyltransferase family.</text>
</comment>
<dbReference type="InterPro" id="IPR001525">
    <property type="entry name" value="C5_MeTfrase"/>
</dbReference>
<dbReference type="PROSITE" id="PS00094">
    <property type="entry name" value="C5_MTASE_1"/>
    <property type="match status" value="1"/>
</dbReference>
<name>A0A2A3MNA7_9PSED</name>
<feature type="region of interest" description="Disordered" evidence="7">
    <location>
        <begin position="209"/>
        <end position="274"/>
    </location>
</feature>
<keyword evidence="1 6" id="KW-0489">Methyltransferase</keyword>
<dbReference type="GO" id="GO:0032259">
    <property type="term" value="P:methylation"/>
    <property type="evidence" value="ECO:0007669"/>
    <property type="project" value="UniProtKB-KW"/>
</dbReference>
<evidence type="ECO:0000256" key="5">
    <source>
        <dbReference type="ARBA" id="ARBA00047422"/>
    </source>
</evidence>
<gene>
    <name evidence="8" type="ORF">CNQ84_00750</name>
</gene>
<dbReference type="SUPFAM" id="SSF53335">
    <property type="entry name" value="S-adenosyl-L-methionine-dependent methyltransferases"/>
    <property type="match status" value="1"/>
</dbReference>
<keyword evidence="9" id="KW-1185">Reference proteome</keyword>
<protein>
    <submittedName>
        <fullName evidence="8">Uncharacterized protein</fullName>
    </submittedName>
</protein>
<organism evidence="8 9">
    <name type="scientific">Pseudomonas abyssi</name>
    <dbReference type="NCBI Taxonomy" id="170540"/>
    <lineage>
        <taxon>Bacteria</taxon>
        <taxon>Pseudomonadati</taxon>
        <taxon>Pseudomonadota</taxon>
        <taxon>Gammaproteobacteria</taxon>
        <taxon>Pseudomonadales</taxon>
        <taxon>Pseudomonadaceae</taxon>
        <taxon>Pseudomonas</taxon>
    </lineage>
</organism>
<dbReference type="GO" id="GO:0009307">
    <property type="term" value="P:DNA restriction-modification system"/>
    <property type="evidence" value="ECO:0007669"/>
    <property type="project" value="UniProtKB-KW"/>
</dbReference>
<proteinExistence type="inferred from homology"/>
<keyword evidence="3 6" id="KW-0949">S-adenosyl-L-methionine</keyword>
<dbReference type="PROSITE" id="PS51679">
    <property type="entry name" value="SAM_MT_C5"/>
    <property type="match status" value="1"/>
</dbReference>
<evidence type="ECO:0000256" key="6">
    <source>
        <dbReference type="PROSITE-ProRule" id="PRU01016"/>
    </source>
</evidence>
<comment type="catalytic activity">
    <reaction evidence="5">
        <text>a 2'-deoxycytidine in DNA + S-adenosyl-L-methionine = a 5-methyl-2'-deoxycytidine in DNA + S-adenosyl-L-homocysteine + H(+)</text>
        <dbReference type="Rhea" id="RHEA:13681"/>
        <dbReference type="Rhea" id="RHEA-COMP:11369"/>
        <dbReference type="Rhea" id="RHEA-COMP:11370"/>
        <dbReference type="ChEBI" id="CHEBI:15378"/>
        <dbReference type="ChEBI" id="CHEBI:57856"/>
        <dbReference type="ChEBI" id="CHEBI:59789"/>
        <dbReference type="ChEBI" id="CHEBI:85452"/>
        <dbReference type="ChEBI" id="CHEBI:85454"/>
        <dbReference type="EC" id="2.1.1.37"/>
    </reaction>
</comment>
<feature type="compositionally biased region" description="Basic and acidic residues" evidence="7">
    <location>
        <begin position="259"/>
        <end position="274"/>
    </location>
</feature>
<evidence type="ECO:0000313" key="8">
    <source>
        <dbReference type="EMBL" id="PBK06272.1"/>
    </source>
</evidence>
<feature type="compositionally biased region" description="Basic and acidic residues" evidence="7">
    <location>
        <begin position="209"/>
        <end position="221"/>
    </location>
</feature>
<evidence type="ECO:0000256" key="3">
    <source>
        <dbReference type="ARBA" id="ARBA00022691"/>
    </source>
</evidence>
<dbReference type="GO" id="GO:0003886">
    <property type="term" value="F:DNA (cytosine-5-)-methyltransferase activity"/>
    <property type="evidence" value="ECO:0007669"/>
    <property type="project" value="UniProtKB-EC"/>
</dbReference>
<keyword evidence="2 6" id="KW-0808">Transferase</keyword>
<evidence type="ECO:0000256" key="4">
    <source>
        <dbReference type="ARBA" id="ARBA00022747"/>
    </source>
</evidence>
<keyword evidence="4" id="KW-0680">Restriction system</keyword>
<reference evidence="8 9" key="1">
    <citation type="submission" date="2017-09" db="EMBL/GenBank/DDBJ databases">
        <title>Pseudomonas abyssi sp. nov. isolated from Abyssopelagic Water.</title>
        <authorList>
            <person name="Wei Y."/>
        </authorList>
    </citation>
    <scope>NUCLEOTIDE SEQUENCE [LARGE SCALE GENOMIC DNA]</scope>
    <source>
        <strain evidence="8 9">MT5</strain>
    </source>
</reference>
<dbReference type="InterPro" id="IPR029063">
    <property type="entry name" value="SAM-dependent_MTases_sf"/>
</dbReference>
<accession>A0A2A3MNA7</accession>